<protein>
    <submittedName>
        <fullName evidence="2">Uncharacterized protein</fullName>
    </submittedName>
</protein>
<proteinExistence type="predicted"/>
<name>A0A0U5ETU8_9BACT</name>
<keyword evidence="1" id="KW-0812">Transmembrane</keyword>
<dbReference type="Proteomes" id="UP000069902">
    <property type="component" value="Chromosome cPNK"/>
</dbReference>
<evidence type="ECO:0000256" key="1">
    <source>
        <dbReference type="SAM" id="Phobius"/>
    </source>
</evidence>
<sequence>MWRWNEDKAKSGSIMNIIKSVNQTLFYNEEIRSHAVQTIAMTTLASICGYAGTFFFTNFPAETGAFYLGSVALVSFVAYQSLDKLKEQLESPSLRKIVGLVALLQIPFAFYYLPKYLPLNLASTAELEILAAAAHFAAIPIFFHLAVTAWNEPSVTNIASATGVLLPLANGLRYYAKSA</sequence>
<feature type="transmembrane region" description="Helical" evidence="1">
    <location>
        <begin position="35"/>
        <end position="57"/>
    </location>
</feature>
<dbReference type="AlphaFoldDB" id="A0A0U5ETU8"/>
<reference evidence="3" key="1">
    <citation type="submission" date="2015-09" db="EMBL/GenBank/DDBJ databases">
        <authorList>
            <person name="Bertelli C."/>
        </authorList>
    </citation>
    <scope>NUCLEOTIDE SEQUENCE [LARGE SCALE GENOMIC DNA]</scope>
    <source>
        <strain evidence="3">KNic</strain>
    </source>
</reference>
<dbReference type="PATRIC" id="fig|389348.3.peg.2282"/>
<evidence type="ECO:0000313" key="3">
    <source>
        <dbReference type="Proteomes" id="UP000069902"/>
    </source>
</evidence>
<evidence type="ECO:0000313" key="2">
    <source>
        <dbReference type="EMBL" id="CUI17633.1"/>
    </source>
</evidence>
<dbReference type="InParanoid" id="A0A0U5ETU8"/>
<dbReference type="EMBL" id="LN879502">
    <property type="protein sequence ID" value="CUI17633.1"/>
    <property type="molecule type" value="Genomic_DNA"/>
</dbReference>
<feature type="transmembrane region" description="Helical" evidence="1">
    <location>
        <begin position="64"/>
        <end position="82"/>
    </location>
</feature>
<dbReference type="STRING" id="389348.PNK_2029"/>
<feature type="transmembrane region" description="Helical" evidence="1">
    <location>
        <begin position="158"/>
        <end position="176"/>
    </location>
</feature>
<keyword evidence="3" id="KW-1185">Reference proteome</keyword>
<keyword evidence="1" id="KW-1133">Transmembrane helix</keyword>
<organism evidence="2 3">
    <name type="scientific">Candidatus Protochlamydia naegleriophila</name>
    <dbReference type="NCBI Taxonomy" id="389348"/>
    <lineage>
        <taxon>Bacteria</taxon>
        <taxon>Pseudomonadati</taxon>
        <taxon>Chlamydiota</taxon>
        <taxon>Chlamydiia</taxon>
        <taxon>Parachlamydiales</taxon>
        <taxon>Parachlamydiaceae</taxon>
        <taxon>Candidatus Protochlamydia</taxon>
    </lineage>
</organism>
<gene>
    <name evidence="2" type="ORF">PNK_2029</name>
</gene>
<dbReference type="KEGG" id="pnl:PNK_2029"/>
<feature type="transmembrane region" description="Helical" evidence="1">
    <location>
        <begin position="125"/>
        <end position="146"/>
    </location>
</feature>
<accession>A0A0U5ETU8</accession>
<keyword evidence="1" id="KW-0472">Membrane</keyword>
<feature type="transmembrane region" description="Helical" evidence="1">
    <location>
        <begin position="94"/>
        <end position="113"/>
    </location>
</feature>